<evidence type="ECO:0000313" key="2">
    <source>
        <dbReference type="Proteomes" id="UP000214618"/>
    </source>
</evidence>
<evidence type="ECO:0000313" key="1">
    <source>
        <dbReference type="EMBL" id="ASS93677.1"/>
    </source>
</evidence>
<sequence length="77" mass="9024">MFGTVRYYTDFLKAQVMYNFSGEEMVSLSENYARLNKEINVKAKNSNEKVEYLLNLEKAYVIINKEMFGLKEELAVL</sequence>
<name>A0A223EEK3_9BACI</name>
<protein>
    <submittedName>
        <fullName evidence="1">Uncharacterized protein</fullName>
    </submittedName>
</protein>
<dbReference type="GeneID" id="56472409"/>
<dbReference type="OrthoDB" id="2939361at2"/>
<proteinExistence type="predicted"/>
<dbReference type="EMBL" id="CP017704">
    <property type="protein sequence ID" value="ASS93677.1"/>
    <property type="molecule type" value="Genomic_DNA"/>
</dbReference>
<dbReference type="Proteomes" id="UP000214618">
    <property type="component" value="Chromosome"/>
</dbReference>
<organism evidence="1 2">
    <name type="scientific">Peribacillus simplex NBRC 15720 = DSM 1321</name>
    <dbReference type="NCBI Taxonomy" id="1349754"/>
    <lineage>
        <taxon>Bacteria</taxon>
        <taxon>Bacillati</taxon>
        <taxon>Bacillota</taxon>
        <taxon>Bacilli</taxon>
        <taxon>Bacillales</taxon>
        <taxon>Bacillaceae</taxon>
        <taxon>Peribacillus</taxon>
    </lineage>
</organism>
<dbReference type="AlphaFoldDB" id="A0A223EEK3"/>
<dbReference type="RefSeq" id="WP_063232288.1">
    <property type="nucleotide sequence ID" value="NZ_BCVO01000002.1"/>
</dbReference>
<gene>
    <name evidence="1" type="ORF">BS1321_06645</name>
</gene>
<reference evidence="1 2" key="1">
    <citation type="submission" date="2016-10" db="EMBL/GenBank/DDBJ databases">
        <title>The whole genome sequencing and assembly of Bacillus simplex DSM 1321 strain.</title>
        <authorList>
            <person name="Park M.-K."/>
            <person name="Lee Y.-J."/>
            <person name="Yi H."/>
            <person name="Bahn Y.-S."/>
            <person name="Kim J.F."/>
            <person name="Lee D.-W."/>
        </authorList>
    </citation>
    <scope>NUCLEOTIDE SEQUENCE [LARGE SCALE GENOMIC DNA]</scope>
    <source>
        <strain evidence="1 2">DSM 1321</strain>
    </source>
</reference>
<accession>A0A223EEK3</accession>